<dbReference type="InterPro" id="IPR029058">
    <property type="entry name" value="AB_hydrolase_fold"/>
</dbReference>
<dbReference type="RefSeq" id="WP_220108463.1">
    <property type="nucleotide sequence ID" value="NZ_JAHZST010000002.1"/>
</dbReference>
<keyword evidence="1" id="KW-0378">Hydrolase</keyword>
<comment type="caution">
    <text evidence="1">The sequence shown here is derived from an EMBL/GenBank/DDBJ whole genome shotgun (WGS) entry which is preliminary data.</text>
</comment>
<dbReference type="SUPFAM" id="SSF53474">
    <property type="entry name" value="alpha/beta-Hydrolases"/>
    <property type="match status" value="1"/>
</dbReference>
<dbReference type="Gene3D" id="3.40.50.1820">
    <property type="entry name" value="alpha/beta hydrolase"/>
    <property type="match status" value="1"/>
</dbReference>
<keyword evidence="2" id="KW-1185">Reference proteome</keyword>
<dbReference type="GO" id="GO:0016787">
    <property type="term" value="F:hydrolase activity"/>
    <property type="evidence" value="ECO:0007669"/>
    <property type="project" value="UniProtKB-KW"/>
</dbReference>
<dbReference type="EMBL" id="JAHZST010000002">
    <property type="protein sequence ID" value="MBW8182802.1"/>
    <property type="molecule type" value="Genomic_DNA"/>
</dbReference>
<dbReference type="PANTHER" id="PTHR37946:SF1">
    <property type="entry name" value="SLL1969 PROTEIN"/>
    <property type="match status" value="1"/>
</dbReference>
<reference evidence="1 2" key="1">
    <citation type="submission" date="2021-07" db="EMBL/GenBank/DDBJ databases">
        <title>Shewanella sp. nov, isolated from SCS.</title>
        <authorList>
            <person name="Cao W.R."/>
        </authorList>
    </citation>
    <scope>NUCLEOTIDE SEQUENCE [LARGE SCALE GENOMIC DNA]</scope>
    <source>
        <strain evidence="1 2">NR704-98</strain>
    </source>
</reference>
<name>A0ABS7E1B7_9GAMM</name>
<dbReference type="PANTHER" id="PTHR37946">
    <property type="entry name" value="SLL1969 PROTEIN"/>
    <property type="match status" value="1"/>
</dbReference>
<sequence>MLASCSQYRQLANEIKQLKTGLIEYQVQLQEKDEISALILIFLSDKNPQQIDGFDVVIGERDIKLNAPITSRYLFIFDDLNSDLRFQKNEPFQLKALDLQHPDRPMKISLTKASSGYPTKLVDMPIKQITKVKISPARIGFEASLSDPKFDKDKAELGMWKPLTHLQEGNAGLFFLTPFDKEKIPVILVHGIAGTARDFEPFIENIDTEKYQVWVFNYPTGLPLLLIAKGLENTINIVKYQYKFTQFHLLGHSMGGLVSKAYLNLCTASSNCDSLLSFTSISSPFGGVNSAQIGIDYSPVVMPVWRDLPANSKFIQELYTPSEIATPHMLNFGFKISGLLNRQSGDGVISLASQLDMRAQQEAELIRGYDEDHLQILSNKQLQQNIAEFWEETETKRAPKGSSLY</sequence>
<evidence type="ECO:0000313" key="1">
    <source>
        <dbReference type="EMBL" id="MBW8182802.1"/>
    </source>
</evidence>
<proteinExistence type="predicted"/>
<accession>A0ABS7E1B7</accession>
<organism evidence="1 2">
    <name type="scientific">Shewanella nanhaiensis</name>
    <dbReference type="NCBI Taxonomy" id="2864872"/>
    <lineage>
        <taxon>Bacteria</taxon>
        <taxon>Pseudomonadati</taxon>
        <taxon>Pseudomonadota</taxon>
        <taxon>Gammaproteobacteria</taxon>
        <taxon>Alteromonadales</taxon>
        <taxon>Shewanellaceae</taxon>
        <taxon>Shewanella</taxon>
    </lineage>
</organism>
<protein>
    <submittedName>
        <fullName evidence="1">Alpha/beta hydrolase</fullName>
    </submittedName>
</protein>
<dbReference type="InterPro" id="IPR010315">
    <property type="entry name" value="DUF915_hydro-like"/>
</dbReference>
<dbReference type="Proteomes" id="UP001195963">
    <property type="component" value="Unassembled WGS sequence"/>
</dbReference>
<evidence type="ECO:0000313" key="2">
    <source>
        <dbReference type="Proteomes" id="UP001195963"/>
    </source>
</evidence>
<dbReference type="Pfam" id="PF06028">
    <property type="entry name" value="DUF915"/>
    <property type="match status" value="1"/>
</dbReference>
<gene>
    <name evidence="1" type="ORF">K0625_03920</name>
</gene>